<dbReference type="Gene3D" id="3.40.50.300">
    <property type="entry name" value="P-loop containing nucleotide triphosphate hydrolases"/>
    <property type="match status" value="3"/>
</dbReference>
<dbReference type="GO" id="GO:0043138">
    <property type="term" value="F:3'-5' DNA helicase activity"/>
    <property type="evidence" value="ECO:0007669"/>
    <property type="project" value="UniProtKB-EC"/>
</dbReference>
<dbReference type="PANTHER" id="PTHR11070:SF48">
    <property type="entry name" value="ATP-DEPENDENT HELICASE_NUCLEASE SUBUNIT A"/>
    <property type="match status" value="1"/>
</dbReference>
<comment type="catalytic activity">
    <reaction evidence="13">
        <text>ATP + H2O = ADP + phosphate + H(+)</text>
        <dbReference type="Rhea" id="RHEA:13065"/>
        <dbReference type="ChEBI" id="CHEBI:15377"/>
        <dbReference type="ChEBI" id="CHEBI:15378"/>
        <dbReference type="ChEBI" id="CHEBI:30616"/>
        <dbReference type="ChEBI" id="CHEBI:43474"/>
        <dbReference type="ChEBI" id="CHEBI:456216"/>
        <dbReference type="EC" id="5.6.2.4"/>
    </reaction>
</comment>
<name>A0A6B3W6S3_9BACI</name>
<dbReference type="GO" id="GO:0005829">
    <property type="term" value="C:cytosol"/>
    <property type="evidence" value="ECO:0007669"/>
    <property type="project" value="TreeGrafter"/>
</dbReference>
<dbReference type="Pfam" id="PF13361">
    <property type="entry name" value="UvrD_C"/>
    <property type="match status" value="1"/>
</dbReference>
<dbReference type="NCBIfam" id="TIGR02785">
    <property type="entry name" value="addA_Gpos"/>
    <property type="match status" value="1"/>
</dbReference>
<keyword evidence="2" id="KW-0547">Nucleotide-binding</keyword>
<dbReference type="GO" id="GO:0006302">
    <property type="term" value="P:double-strand break repair"/>
    <property type="evidence" value="ECO:0007669"/>
    <property type="project" value="InterPro"/>
</dbReference>
<keyword evidence="9" id="KW-0234">DNA repair</keyword>
<protein>
    <recommendedName>
        <fullName evidence="12">DNA 3'-5' helicase</fullName>
        <ecNumber evidence="12">5.6.2.4</ecNumber>
    </recommendedName>
</protein>
<feature type="domain" description="UvrD-like helicase C-terminal" evidence="14">
    <location>
        <begin position="101"/>
        <end position="401"/>
    </location>
</feature>
<evidence type="ECO:0000313" key="16">
    <source>
        <dbReference type="EMBL" id="NEY83104.1"/>
    </source>
</evidence>
<proteinExistence type="predicted"/>
<keyword evidence="1" id="KW-0540">Nuclease</keyword>
<evidence type="ECO:0000256" key="1">
    <source>
        <dbReference type="ARBA" id="ARBA00022722"/>
    </source>
</evidence>
<dbReference type="InterPro" id="IPR000212">
    <property type="entry name" value="DNA_helicase_UvrD/REP"/>
</dbReference>
<sequence length="838" mass="97438">MTSNSYLSLPNMVQEAIIQLVTNNNLFMVGDVKQSIYRFRLAEPNLFLGKYNRFTVTLDQSGLKIDLAKNFRSRKEVLDGTNYLFKQVMGESVGEIDYNEAAELKVGASYPEDEKYPIEWMLIDQQMTGQTKETGENPAEFDQVDLEQSQLEARLMAQKIKGLINERKLIYHSKTKTKKPVTYRDIVILLRSMSWAPEMIEEFKQQGIPVYANLSTGYFEATEVEVMISLLKVIDNPIQDIPLASVLRSPIVNLDEEEMAKIRIHHKQGSFYECLSHFCSQPSTANDEEIHHKVVTFYEQLQQWRTKARQGALSELIWQLYRDTRFYDYVGGMPGGKQRQANLRALYDRARQYEETSFRGLFRFLRFIERMRDRGDDLGTARSLGEQEDVVRIMTIHSSKGLEFPVVFVAGLGRNFNLMDLRKAYLLDKKYGIATKYVNAVKRITYPSLPQLAFKWKKSLEMIAEEMRVLYVALTRAKEKLYLISTVKSLEKELEHWINATNNPNWLLDEFSRAKATSYLDWIGPALIRHQDCKELYERDDSLLPKEIVEHPSCWKFNIVKSEQLSMTEVDESHQEEELLVKLRNGQNIPITSSYADTVHKQLSWKYVYQDATVHRAKQSVSEVKRQHEITAEESGTDYIRKIRKPMFNRPRFMQQKSLTPAERGTAMHAVMQHIDLSQPVTELSVTMLVEDMVQKELLTGEQQETIAPETIVQFFETEVGKRLLKNWQSVRREVPFSLSIPASTAYANWNDEDEPVLIQGVIDCLFEDQNGLILLDYKTDNITERYKRGFSEAKPILEAQYRVQIDLYTKAVEQILKRPVLERYLYFFDGANLLQLK</sequence>
<evidence type="ECO:0000256" key="4">
    <source>
        <dbReference type="ARBA" id="ARBA00022801"/>
    </source>
</evidence>
<evidence type="ECO:0000256" key="5">
    <source>
        <dbReference type="ARBA" id="ARBA00022806"/>
    </source>
</evidence>
<dbReference type="Proteomes" id="UP000570010">
    <property type="component" value="Unassembled WGS sequence"/>
</dbReference>
<dbReference type="GO" id="GO:0005524">
    <property type="term" value="F:ATP binding"/>
    <property type="evidence" value="ECO:0007669"/>
    <property type="project" value="UniProtKB-KW"/>
</dbReference>
<dbReference type="InterPro" id="IPR014152">
    <property type="entry name" value="AddA"/>
</dbReference>
<dbReference type="InterPro" id="IPR014017">
    <property type="entry name" value="DNA_helicase_UvrD-like_C"/>
</dbReference>
<evidence type="ECO:0000256" key="12">
    <source>
        <dbReference type="ARBA" id="ARBA00034808"/>
    </source>
</evidence>
<dbReference type="GO" id="GO:0033202">
    <property type="term" value="C:DNA helicase complex"/>
    <property type="evidence" value="ECO:0007669"/>
    <property type="project" value="TreeGrafter"/>
</dbReference>
<reference evidence="16 17" key="1">
    <citation type="submission" date="2020-02" db="EMBL/GenBank/DDBJ databases">
        <title>Bacillus aquiflavi sp. nov., isolated from yellow water of strong flavor Chinese baijiu in Yibin region of China.</title>
        <authorList>
            <person name="Xie J."/>
        </authorList>
    </citation>
    <scope>NUCLEOTIDE SEQUENCE [LARGE SCALE GENOMIC DNA]</scope>
    <source>
        <strain evidence="16 17">3H-10</strain>
    </source>
</reference>
<evidence type="ECO:0000256" key="11">
    <source>
        <dbReference type="ARBA" id="ARBA00034617"/>
    </source>
</evidence>
<dbReference type="AlphaFoldDB" id="A0A6B3W6S3"/>
<evidence type="ECO:0000256" key="2">
    <source>
        <dbReference type="ARBA" id="ARBA00022741"/>
    </source>
</evidence>
<dbReference type="PANTHER" id="PTHR11070">
    <property type="entry name" value="UVRD / RECB / PCRA DNA HELICASE FAMILY MEMBER"/>
    <property type="match status" value="1"/>
</dbReference>
<keyword evidence="5 16" id="KW-0347">Helicase</keyword>
<evidence type="ECO:0000313" key="17">
    <source>
        <dbReference type="Proteomes" id="UP000472971"/>
    </source>
</evidence>
<keyword evidence="6 16" id="KW-0269">Exonuclease</keyword>
<dbReference type="GO" id="GO:0004527">
    <property type="term" value="F:exonuclease activity"/>
    <property type="evidence" value="ECO:0007669"/>
    <property type="project" value="UniProtKB-KW"/>
</dbReference>
<dbReference type="Pfam" id="PF12705">
    <property type="entry name" value="PDDEXK_1"/>
    <property type="match status" value="1"/>
</dbReference>
<evidence type="ECO:0000256" key="13">
    <source>
        <dbReference type="ARBA" id="ARBA00048988"/>
    </source>
</evidence>
<dbReference type="FunFam" id="3.40.50.300:FF:001187">
    <property type="entry name" value="ATP-dependent helicase/nuclease subunit A"/>
    <property type="match status" value="1"/>
</dbReference>
<organism evidence="16 17">
    <name type="scientific">Bacillus aquiflavi</name>
    <dbReference type="NCBI Taxonomy" id="2672567"/>
    <lineage>
        <taxon>Bacteria</taxon>
        <taxon>Bacillati</taxon>
        <taxon>Bacillota</taxon>
        <taxon>Bacilli</taxon>
        <taxon>Bacillales</taxon>
        <taxon>Bacillaceae</taxon>
        <taxon>Bacillus</taxon>
    </lineage>
</organism>
<keyword evidence="8" id="KW-0238">DNA-binding</keyword>
<comment type="catalytic activity">
    <reaction evidence="11">
        <text>Couples ATP hydrolysis with the unwinding of duplex DNA by translocating in the 3'-5' direction.</text>
        <dbReference type="EC" id="5.6.2.4"/>
    </reaction>
</comment>
<accession>A0A6B3W6S3</accession>
<comment type="caution">
    <text evidence="16">The sequence shown here is derived from an EMBL/GenBank/DDBJ whole genome shotgun (WGS) entry which is preliminary data.</text>
</comment>
<gene>
    <name evidence="16" type="primary">addA</name>
    <name evidence="16" type="ORF">G4D64_16765</name>
    <name evidence="15" type="ORF">H1Z61_16830</name>
</gene>
<evidence type="ECO:0000256" key="9">
    <source>
        <dbReference type="ARBA" id="ARBA00023204"/>
    </source>
</evidence>
<evidence type="ECO:0000259" key="14">
    <source>
        <dbReference type="PROSITE" id="PS51217"/>
    </source>
</evidence>
<keyword evidence="17" id="KW-1185">Reference proteome</keyword>
<evidence type="ECO:0000256" key="6">
    <source>
        <dbReference type="ARBA" id="ARBA00022839"/>
    </source>
</evidence>
<dbReference type="Proteomes" id="UP000472971">
    <property type="component" value="Unassembled WGS sequence"/>
</dbReference>
<dbReference type="Gene3D" id="3.90.320.10">
    <property type="match status" value="1"/>
</dbReference>
<dbReference type="EMBL" id="JACEIO010000071">
    <property type="protein sequence ID" value="MBA4538745.1"/>
    <property type="molecule type" value="Genomic_DNA"/>
</dbReference>
<dbReference type="EC" id="5.6.2.4" evidence="12"/>
<dbReference type="SUPFAM" id="SSF52540">
    <property type="entry name" value="P-loop containing nucleoside triphosphate hydrolases"/>
    <property type="match status" value="2"/>
</dbReference>
<dbReference type="GO" id="GO:0000725">
    <property type="term" value="P:recombinational repair"/>
    <property type="evidence" value="ECO:0007669"/>
    <property type="project" value="TreeGrafter"/>
</dbReference>
<keyword evidence="10" id="KW-0413">Isomerase</keyword>
<dbReference type="InterPro" id="IPR014016">
    <property type="entry name" value="UvrD-like_ATP-bd"/>
</dbReference>
<dbReference type="SUPFAM" id="SSF52980">
    <property type="entry name" value="Restriction endonuclease-like"/>
    <property type="match status" value="1"/>
</dbReference>
<evidence type="ECO:0000313" key="15">
    <source>
        <dbReference type="EMBL" id="MBA4538745.1"/>
    </source>
</evidence>
<keyword evidence="7" id="KW-0067">ATP-binding</keyword>
<reference evidence="15 18" key="2">
    <citation type="submission" date="2020-07" db="EMBL/GenBank/DDBJ databases">
        <authorList>
            <person name="Feng H."/>
        </authorList>
    </citation>
    <scope>NUCLEOTIDE SEQUENCE [LARGE SCALE GENOMIC DNA]</scope>
    <source>
        <strain evidence="18">s-12</strain>
        <strain evidence="15">S-12</strain>
    </source>
</reference>
<dbReference type="InterPro" id="IPR027417">
    <property type="entry name" value="P-loop_NTPase"/>
</dbReference>
<dbReference type="PROSITE" id="PS51217">
    <property type="entry name" value="UVRD_HELICASE_CTER"/>
    <property type="match status" value="1"/>
</dbReference>
<dbReference type="Pfam" id="PF00580">
    <property type="entry name" value="UvrD-helicase"/>
    <property type="match status" value="1"/>
</dbReference>
<dbReference type="InterPro" id="IPR038726">
    <property type="entry name" value="PDDEXK_AddAB-type"/>
</dbReference>
<keyword evidence="3" id="KW-0227">DNA damage</keyword>
<dbReference type="GO" id="GO:0003677">
    <property type="term" value="F:DNA binding"/>
    <property type="evidence" value="ECO:0007669"/>
    <property type="project" value="UniProtKB-KW"/>
</dbReference>
<evidence type="ECO:0000256" key="8">
    <source>
        <dbReference type="ARBA" id="ARBA00023125"/>
    </source>
</evidence>
<evidence type="ECO:0000313" key="18">
    <source>
        <dbReference type="Proteomes" id="UP000570010"/>
    </source>
</evidence>
<dbReference type="InterPro" id="IPR011604">
    <property type="entry name" value="PDDEXK-like_dom_sf"/>
</dbReference>
<evidence type="ECO:0000256" key="10">
    <source>
        <dbReference type="ARBA" id="ARBA00023235"/>
    </source>
</evidence>
<evidence type="ECO:0000256" key="7">
    <source>
        <dbReference type="ARBA" id="ARBA00022840"/>
    </source>
</evidence>
<dbReference type="EMBL" id="JAAIWN010000073">
    <property type="protein sequence ID" value="NEY83104.1"/>
    <property type="molecule type" value="Genomic_DNA"/>
</dbReference>
<keyword evidence="4" id="KW-0378">Hydrolase</keyword>
<dbReference type="InterPro" id="IPR011335">
    <property type="entry name" value="Restrct_endonuc-II-like"/>
</dbReference>
<evidence type="ECO:0000256" key="3">
    <source>
        <dbReference type="ARBA" id="ARBA00022763"/>
    </source>
</evidence>